<dbReference type="GO" id="GO:0030479">
    <property type="term" value="C:actin cortical patch"/>
    <property type="evidence" value="ECO:0007669"/>
    <property type="project" value="TreeGrafter"/>
</dbReference>
<dbReference type="GO" id="GO:0030036">
    <property type="term" value="P:actin cytoskeleton organization"/>
    <property type="evidence" value="ECO:0007669"/>
    <property type="project" value="TreeGrafter"/>
</dbReference>
<reference evidence="7 8" key="3">
    <citation type="journal article" date="2015" name="Genome Announc.">
        <title>Draft Genome Sequence of the Archiascomycetous Yeast Saitoella complicata.</title>
        <authorList>
            <person name="Yamauchi K."/>
            <person name="Kondo S."/>
            <person name="Hamamoto M."/>
            <person name="Takahashi Y."/>
            <person name="Ogura Y."/>
            <person name="Hayashi T."/>
            <person name="Nishida H."/>
        </authorList>
    </citation>
    <scope>NUCLEOTIDE SEQUENCE [LARGE SCALE GENOMIC DNA]</scope>
    <source>
        <strain evidence="7 8">NRRL Y-17804</strain>
    </source>
</reference>
<dbReference type="Pfam" id="PF01267">
    <property type="entry name" value="F-actin_cap_A"/>
    <property type="match status" value="1"/>
</dbReference>
<evidence type="ECO:0000256" key="3">
    <source>
        <dbReference type="ARBA" id="ARBA00022467"/>
    </source>
</evidence>
<comment type="similarity">
    <text evidence="1 6">Belongs to the F-actin-capping protein alpha subunit family.</text>
</comment>
<dbReference type="PROSITE" id="PS00748">
    <property type="entry name" value="F_ACTIN_CAPPING_A_1"/>
    <property type="match status" value="1"/>
</dbReference>
<dbReference type="PANTHER" id="PTHR10653">
    <property type="entry name" value="F-ACTIN-CAPPING PROTEIN SUBUNIT ALPHA"/>
    <property type="match status" value="1"/>
</dbReference>
<dbReference type="Proteomes" id="UP000033140">
    <property type="component" value="Unassembled WGS sequence"/>
</dbReference>
<evidence type="ECO:0000313" key="8">
    <source>
        <dbReference type="Proteomes" id="UP000033140"/>
    </source>
</evidence>
<name>A0A0E9NC76_SAICN</name>
<dbReference type="SUPFAM" id="SSF90096">
    <property type="entry name" value="Subunits of heterodimeric actin filament capping protein Capz"/>
    <property type="match status" value="1"/>
</dbReference>
<reference evidence="7 8" key="2">
    <citation type="journal article" date="2014" name="J. Gen. Appl. Microbiol.">
        <title>The early diverging ascomycetous budding yeast Saitoella complicata has three histone deacetylases belonging to the Clr6, Hos2, and Rpd3 lineages.</title>
        <authorList>
            <person name="Nishida H."/>
            <person name="Matsumoto T."/>
            <person name="Kondo S."/>
            <person name="Hamamoto M."/>
            <person name="Yoshikawa H."/>
        </authorList>
    </citation>
    <scope>NUCLEOTIDE SEQUENCE [LARGE SCALE GENOMIC DNA]</scope>
    <source>
        <strain evidence="7 8">NRRL Y-17804</strain>
    </source>
</reference>
<dbReference type="GO" id="GO:0051016">
    <property type="term" value="P:barbed-end actin filament capping"/>
    <property type="evidence" value="ECO:0007669"/>
    <property type="project" value="UniProtKB-UniRule"/>
</dbReference>
<dbReference type="InterPro" id="IPR017865">
    <property type="entry name" value="F-actin_cap_asu_CS"/>
</dbReference>
<gene>
    <name evidence="7" type="ORF">G7K_1224-t1</name>
</gene>
<keyword evidence="3 6" id="KW-0117">Actin capping</keyword>
<evidence type="ECO:0000313" key="7">
    <source>
        <dbReference type="EMBL" id="GAO47010.1"/>
    </source>
</evidence>
<dbReference type="InterPro" id="IPR042276">
    <property type="entry name" value="CapZ_alpha/beta_2"/>
</dbReference>
<sequence>MTLAIRTHPNTNTTTKMPFQQQKIAAASQFLLASPPGELNDVFNDIASLVNDDTAVLNALEPAFEKYNLEQYVTVKLPLPGGEGEGLSLVSEWNRVAGEEGRFVDPRVGKTFVFDHVKGKASDVQPYDEDLGREWEELNTGIEAYVNEHFPSEGASGVFKGQAGGSTWNVVIVGNKYNPSNYWNGRWRSSYTFDSTSGTLTGTIRVTVHYYEDGNVSLSTTHSISSTPSSPSTLAKTIAAEEKRYQEELNKAFGGLSEGPFKGLRRQLPVTRQRVDWEKAGVYRIGQDVGNARR</sequence>
<dbReference type="STRING" id="698492.A0A0E9NC76"/>
<evidence type="ECO:0000256" key="6">
    <source>
        <dbReference type="RuleBase" id="RU365077"/>
    </source>
</evidence>
<evidence type="ECO:0000256" key="5">
    <source>
        <dbReference type="ARBA" id="ARBA00025389"/>
    </source>
</evidence>
<dbReference type="PANTHER" id="PTHR10653:SF0">
    <property type="entry name" value="F-ACTIN-CAPPING PROTEIN SUBUNIT ALPHA"/>
    <property type="match status" value="1"/>
</dbReference>
<dbReference type="AlphaFoldDB" id="A0A0E9NC76"/>
<dbReference type="InterPro" id="IPR037282">
    <property type="entry name" value="CapZ_alpha/beta"/>
</dbReference>
<evidence type="ECO:0000256" key="2">
    <source>
        <dbReference type="ARBA" id="ARBA00014038"/>
    </source>
</evidence>
<proteinExistence type="inferred from homology"/>
<dbReference type="GO" id="GO:0051015">
    <property type="term" value="F:actin filament binding"/>
    <property type="evidence" value="ECO:0007669"/>
    <property type="project" value="TreeGrafter"/>
</dbReference>
<evidence type="ECO:0000256" key="1">
    <source>
        <dbReference type="ARBA" id="ARBA00010479"/>
    </source>
</evidence>
<dbReference type="Gene3D" id="3.30.1140.60">
    <property type="entry name" value="F-actin capping protein, alpha subunit"/>
    <property type="match status" value="1"/>
</dbReference>
<dbReference type="FunFam" id="3.90.1150.210:FF:000003">
    <property type="entry name" value="F-actin-capping protein subunit alpha"/>
    <property type="match status" value="1"/>
</dbReference>
<keyword evidence="4 6" id="KW-0009">Actin-binding</keyword>
<dbReference type="PROSITE" id="PS00749">
    <property type="entry name" value="F_ACTIN_CAPPING_A_2"/>
    <property type="match status" value="1"/>
</dbReference>
<comment type="caution">
    <text evidence="7">The sequence shown here is derived from an EMBL/GenBank/DDBJ whole genome shotgun (WGS) entry which is preliminary data.</text>
</comment>
<protein>
    <recommendedName>
        <fullName evidence="2 6">F-actin-capping protein subunit alpha</fullName>
    </recommendedName>
</protein>
<dbReference type="InterPro" id="IPR042489">
    <property type="entry name" value="CapZ_alpha_1"/>
</dbReference>
<organism evidence="7 8">
    <name type="scientific">Saitoella complicata (strain BCRC 22490 / CBS 7301 / JCM 7358 / NBRC 10748 / NRRL Y-17804)</name>
    <dbReference type="NCBI Taxonomy" id="698492"/>
    <lineage>
        <taxon>Eukaryota</taxon>
        <taxon>Fungi</taxon>
        <taxon>Dikarya</taxon>
        <taxon>Ascomycota</taxon>
        <taxon>Taphrinomycotina</taxon>
        <taxon>Taphrinomycotina incertae sedis</taxon>
        <taxon>Saitoella</taxon>
    </lineage>
</organism>
<accession>A0A0E9NC76</accession>
<dbReference type="OMA" id="VACIEDH"/>
<comment type="subunit">
    <text evidence="6">Heterodimer of an alpha and a beta subunit.</text>
</comment>
<dbReference type="Gene3D" id="3.90.1150.210">
    <property type="entry name" value="F-actin capping protein, beta subunit"/>
    <property type="match status" value="1"/>
</dbReference>
<dbReference type="PRINTS" id="PR00191">
    <property type="entry name" value="FACTINCAPA"/>
</dbReference>
<keyword evidence="8" id="KW-1185">Reference proteome</keyword>
<dbReference type="EMBL" id="BACD03000006">
    <property type="protein sequence ID" value="GAO47010.1"/>
    <property type="molecule type" value="Genomic_DNA"/>
</dbReference>
<reference evidence="7 8" key="1">
    <citation type="journal article" date="2011" name="J. Gen. Appl. Microbiol.">
        <title>Draft genome sequencing of the enigmatic yeast Saitoella complicata.</title>
        <authorList>
            <person name="Nishida H."/>
            <person name="Hamamoto M."/>
            <person name="Sugiyama J."/>
        </authorList>
    </citation>
    <scope>NUCLEOTIDE SEQUENCE [LARGE SCALE GENOMIC DNA]</scope>
    <source>
        <strain evidence="7 8">NRRL Y-17804</strain>
    </source>
</reference>
<evidence type="ECO:0000256" key="4">
    <source>
        <dbReference type="ARBA" id="ARBA00023203"/>
    </source>
</evidence>
<comment type="function">
    <text evidence="5 6">F-actin-capping proteins bind in a Ca(2+)-independent manner to the fast growing ends of actin filaments (barbed end) thereby blocking the exchange of subunits at these ends. Unlike other capping proteins (such as gelsolin and severin), these proteins do not sever actin filaments.</text>
</comment>
<dbReference type="GO" id="GO:0008290">
    <property type="term" value="C:F-actin capping protein complex"/>
    <property type="evidence" value="ECO:0007669"/>
    <property type="project" value="UniProtKB-UniRule"/>
</dbReference>
<dbReference type="InterPro" id="IPR002189">
    <property type="entry name" value="CapZ_alpha"/>
</dbReference>